<feature type="compositionally biased region" description="Low complexity" evidence="1">
    <location>
        <begin position="272"/>
        <end position="285"/>
    </location>
</feature>
<evidence type="ECO:0008006" key="4">
    <source>
        <dbReference type="Google" id="ProtNLM"/>
    </source>
</evidence>
<dbReference type="InterPro" id="IPR011333">
    <property type="entry name" value="SKP1/BTB/POZ_sf"/>
</dbReference>
<dbReference type="OrthoDB" id="2524557at2759"/>
<reference evidence="2 3" key="1">
    <citation type="journal article" date="2012" name="Eukaryot. Cell">
        <title>Genome sequence of the Trichosporon asahii environmental strain CBS 8904.</title>
        <authorList>
            <person name="Yang R.Y."/>
            <person name="Li H.T."/>
            <person name="Zhu H."/>
            <person name="Zhou G.P."/>
            <person name="Wang M."/>
            <person name="Wang L."/>
        </authorList>
    </citation>
    <scope>NUCLEOTIDE SEQUENCE [LARGE SCALE GENOMIC DNA]</scope>
    <source>
        <strain evidence="2 3">CBS 8904</strain>
    </source>
</reference>
<dbReference type="AlphaFoldDB" id="K1VJM9"/>
<feature type="region of interest" description="Disordered" evidence="1">
    <location>
        <begin position="125"/>
        <end position="210"/>
    </location>
</feature>
<dbReference type="Proteomes" id="UP000006757">
    <property type="component" value="Unassembled WGS sequence"/>
</dbReference>
<feature type="region of interest" description="Disordered" evidence="1">
    <location>
        <begin position="264"/>
        <end position="312"/>
    </location>
</feature>
<accession>K1VJM9</accession>
<evidence type="ECO:0000313" key="2">
    <source>
        <dbReference type="EMBL" id="EKC99396.1"/>
    </source>
</evidence>
<dbReference type="SUPFAM" id="SSF54695">
    <property type="entry name" value="POZ domain"/>
    <property type="match status" value="1"/>
</dbReference>
<protein>
    <recommendedName>
        <fullName evidence="4">BTB domain-containing protein</fullName>
    </recommendedName>
</protein>
<dbReference type="EMBL" id="AMBO01000372">
    <property type="protein sequence ID" value="EKC99396.1"/>
    <property type="molecule type" value="Genomic_DNA"/>
</dbReference>
<feature type="compositionally biased region" description="Polar residues" evidence="1">
    <location>
        <begin position="291"/>
        <end position="300"/>
    </location>
</feature>
<keyword evidence="3" id="KW-1185">Reference proteome</keyword>
<dbReference type="CDD" id="cd18186">
    <property type="entry name" value="BTB_POZ_ZBTB_KLHL-like"/>
    <property type="match status" value="1"/>
</dbReference>
<dbReference type="eggNOG" id="ENOG502RXXC">
    <property type="taxonomic scope" value="Eukaryota"/>
</dbReference>
<gene>
    <name evidence="2" type="ORF">A1Q2_06333</name>
</gene>
<proteinExistence type="predicted"/>
<evidence type="ECO:0000256" key="1">
    <source>
        <dbReference type="SAM" id="MobiDB-lite"/>
    </source>
</evidence>
<organism evidence="2 3">
    <name type="scientific">Trichosporon asahii var. asahii (strain CBS 8904)</name>
    <name type="common">Yeast</name>
    <dbReference type="NCBI Taxonomy" id="1220162"/>
    <lineage>
        <taxon>Eukaryota</taxon>
        <taxon>Fungi</taxon>
        <taxon>Dikarya</taxon>
        <taxon>Basidiomycota</taxon>
        <taxon>Agaricomycotina</taxon>
        <taxon>Tremellomycetes</taxon>
        <taxon>Trichosporonales</taxon>
        <taxon>Trichosporonaceae</taxon>
        <taxon>Trichosporon</taxon>
    </lineage>
</organism>
<feature type="region of interest" description="Disordered" evidence="1">
    <location>
        <begin position="40"/>
        <end position="68"/>
    </location>
</feature>
<comment type="caution">
    <text evidence="2">The sequence shown here is derived from an EMBL/GenBank/DDBJ whole genome shotgun (WGS) entry which is preliminary data.</text>
</comment>
<dbReference type="Gene3D" id="3.30.710.10">
    <property type="entry name" value="Potassium Channel Kv1.1, Chain A"/>
    <property type="match status" value="1"/>
</dbReference>
<dbReference type="HOGENOM" id="CLU_477502_0_0_1"/>
<name>K1VJM9_TRIAC</name>
<feature type="region of interest" description="Disordered" evidence="1">
    <location>
        <begin position="1"/>
        <end position="23"/>
    </location>
</feature>
<feature type="compositionally biased region" description="Low complexity" evidence="1">
    <location>
        <begin position="156"/>
        <end position="168"/>
    </location>
</feature>
<feature type="compositionally biased region" description="Basic and acidic residues" evidence="1">
    <location>
        <begin position="427"/>
        <end position="436"/>
    </location>
</feature>
<dbReference type="InParanoid" id="K1VJM9"/>
<feature type="region of interest" description="Disordered" evidence="1">
    <location>
        <begin position="386"/>
        <end position="436"/>
    </location>
</feature>
<sequence length="571" mass="61690">MAANPSHLLISRNPRSPAHPQLASTLTTSPYLFPFPTDDSTLPHVSGGERNAPRHTRSQSTPAFDLDLEDDTEPLEIHPTFRRDAEFPGRVLVIVGGYEFWCHKEVLWFASPFFNALLKGPWTETGGKGHQAHGHGRSDSHHSHRSHHSHTRSHSHSIIPSSTSHVPSSTPPDPEPAAEQDHDVAAPDTDTLSLPGKEDEQKGSVYLDAQDGPSVAEILAELRNLPEPPTASEGGASAANRLSMFGANPAPPHPATQQPFQLPEADERKKAASPLSSLSSSGVLKPKPKRASTQSGSISTPVRPCSAPAGERHRDVDCVVELKEESPEAFQDFLYWAYPHLDCKATWTNVEGLDQAVRAVPHDTRLRTARHGHSARRAAWQCRAVQGGEPVPPRPADVGPGGVREPQRDDAVEAEQATDVVPGTSAETRHDRREEGVHLQAGLPRSEQVPNAARREVETSILGGVAVWSAAGERRLPLSTTAGDLSHQPQPGHAAPAVSDECEELGQHAYAYGIELTAVFDRMFQPKVAFGLVTPGTEKVSCWLRFSADDSTGFTSLSTNITLDGLRSSEP</sequence>
<evidence type="ECO:0000313" key="3">
    <source>
        <dbReference type="Proteomes" id="UP000006757"/>
    </source>
</evidence>
<feature type="compositionally biased region" description="Basic residues" evidence="1">
    <location>
        <begin position="142"/>
        <end position="155"/>
    </location>
</feature>